<evidence type="ECO:0000256" key="2">
    <source>
        <dbReference type="HAMAP-Rule" id="MF_00457"/>
    </source>
</evidence>
<dbReference type="Gene3D" id="3.60.15.10">
    <property type="entry name" value="Ribonuclease Z/Hydroxyacylglutathione hydrolase-like"/>
    <property type="match status" value="1"/>
</dbReference>
<dbReference type="SMART" id="SM00849">
    <property type="entry name" value="Lactamase_B"/>
    <property type="match status" value="1"/>
</dbReference>
<dbReference type="Proteomes" id="UP000503399">
    <property type="component" value="Chromosome"/>
</dbReference>
<keyword evidence="1 2" id="KW-0378">Hydrolase</keyword>
<dbReference type="KEGG" id="hfv:R50_2296"/>
<evidence type="ECO:0000313" key="4">
    <source>
        <dbReference type="EMBL" id="CAB1129793.1"/>
    </source>
</evidence>
<dbReference type="InterPro" id="IPR022877">
    <property type="entry name" value="UPF0173"/>
</dbReference>
<dbReference type="NCBIfam" id="NF001911">
    <property type="entry name" value="PRK00685.1"/>
    <property type="match status" value="1"/>
</dbReference>
<dbReference type="PANTHER" id="PTHR43546:SF3">
    <property type="entry name" value="UPF0173 METAL-DEPENDENT HYDROLASE MJ1163"/>
    <property type="match status" value="1"/>
</dbReference>
<dbReference type="AlphaFoldDB" id="A0A6F8ZK11"/>
<accession>A0A6F8ZK11</accession>
<name>A0A6F8ZK11_9FIRM</name>
<dbReference type="Pfam" id="PF12706">
    <property type="entry name" value="Lactamase_B_2"/>
    <property type="match status" value="1"/>
</dbReference>
<organism evidence="4 5">
    <name type="scientific">Candidatus Hydrogenisulfobacillus filiaventi</name>
    <dbReference type="NCBI Taxonomy" id="2707344"/>
    <lineage>
        <taxon>Bacteria</taxon>
        <taxon>Bacillati</taxon>
        <taxon>Bacillota</taxon>
        <taxon>Clostridia</taxon>
        <taxon>Eubacteriales</taxon>
        <taxon>Clostridiales Family XVII. Incertae Sedis</taxon>
        <taxon>Candidatus Hydrogenisulfobacillus</taxon>
    </lineage>
</organism>
<keyword evidence="5" id="KW-1185">Reference proteome</keyword>
<sequence>MGLNGATLTWLGHATVLVTTAGGKRIIIDPWLEGNPKCPAAYHHLDQVDAILITHGHFDHMGSAAALARRTGAVVVANFEIASYLEGEGVRNTVGMNKGGTVEVPGARVTMVYADHSSGISTPDGLIYGGEASGLVLVLDNGVTVYHAGDTNVFGDMALIRDLYAPEVACLPIGGHFTMAPREAAYAVGLLEPALKVVIPIHYGTFPALTGTPAALAELLAGQAVEVRALAPGESYR</sequence>
<feature type="domain" description="Metallo-beta-lactamase" evidence="3">
    <location>
        <begin position="12"/>
        <end position="202"/>
    </location>
</feature>
<dbReference type="InterPro" id="IPR036866">
    <property type="entry name" value="RibonucZ/Hydroxyglut_hydro"/>
</dbReference>
<reference evidence="4 5" key="1">
    <citation type="submission" date="2020-02" db="EMBL/GenBank/DDBJ databases">
        <authorList>
            <person name="Hogendoorn C."/>
        </authorList>
    </citation>
    <scope>NUCLEOTIDE SEQUENCE [LARGE SCALE GENOMIC DNA]</scope>
    <source>
        <strain evidence="4">R501</strain>
    </source>
</reference>
<dbReference type="InterPro" id="IPR050114">
    <property type="entry name" value="UPF0173_UPF0282_UlaG_hydrolase"/>
</dbReference>
<comment type="similarity">
    <text evidence="2">Belongs to the UPF0173 family.</text>
</comment>
<protein>
    <recommendedName>
        <fullName evidence="2">UPF0173 metal-dependent hydrolase R50_2296</fullName>
    </recommendedName>
</protein>
<evidence type="ECO:0000313" key="5">
    <source>
        <dbReference type="Proteomes" id="UP000503399"/>
    </source>
</evidence>
<evidence type="ECO:0000256" key="1">
    <source>
        <dbReference type="ARBA" id="ARBA00022801"/>
    </source>
</evidence>
<evidence type="ECO:0000259" key="3">
    <source>
        <dbReference type="SMART" id="SM00849"/>
    </source>
</evidence>
<gene>
    <name evidence="4" type="ORF">R50_2296</name>
</gene>
<dbReference type="SUPFAM" id="SSF56281">
    <property type="entry name" value="Metallo-hydrolase/oxidoreductase"/>
    <property type="match status" value="1"/>
</dbReference>
<dbReference type="PANTHER" id="PTHR43546">
    <property type="entry name" value="UPF0173 METAL-DEPENDENT HYDROLASE MJ1163-RELATED"/>
    <property type="match status" value="1"/>
</dbReference>
<dbReference type="HAMAP" id="MF_00457">
    <property type="entry name" value="UPF0173"/>
    <property type="match status" value="1"/>
</dbReference>
<dbReference type="InterPro" id="IPR001279">
    <property type="entry name" value="Metallo-B-lactamas"/>
</dbReference>
<dbReference type="EMBL" id="LR778114">
    <property type="protein sequence ID" value="CAB1129793.1"/>
    <property type="molecule type" value="Genomic_DNA"/>
</dbReference>
<proteinExistence type="inferred from homology"/>
<dbReference type="GO" id="GO:0016787">
    <property type="term" value="F:hydrolase activity"/>
    <property type="evidence" value="ECO:0007669"/>
    <property type="project" value="UniProtKB-UniRule"/>
</dbReference>